<dbReference type="Proteomes" id="UP000245698">
    <property type="component" value="Unassembled WGS sequence"/>
</dbReference>
<reference evidence="2" key="1">
    <citation type="submission" date="2016-12" db="EMBL/GenBank/DDBJ databases">
        <authorList>
            <person name="Brunel B."/>
        </authorList>
    </citation>
    <scope>NUCLEOTIDE SEQUENCE [LARGE SCALE GENOMIC DNA]</scope>
</reference>
<organism evidence="1 2">
    <name type="scientific">Mesorhizobium delmotii</name>
    <dbReference type="NCBI Taxonomy" id="1631247"/>
    <lineage>
        <taxon>Bacteria</taxon>
        <taxon>Pseudomonadati</taxon>
        <taxon>Pseudomonadota</taxon>
        <taxon>Alphaproteobacteria</taxon>
        <taxon>Hyphomicrobiales</taxon>
        <taxon>Phyllobacteriaceae</taxon>
        <taxon>Mesorhizobium</taxon>
    </lineage>
</organism>
<keyword evidence="2" id="KW-1185">Reference proteome</keyword>
<dbReference type="AlphaFoldDB" id="A0A2P9AXU8"/>
<dbReference type="EMBL" id="FUIG01000105">
    <property type="protein sequence ID" value="SJM36032.1"/>
    <property type="molecule type" value="Genomic_DNA"/>
</dbReference>
<protein>
    <submittedName>
        <fullName evidence="1">Uncharacterized protein</fullName>
    </submittedName>
</protein>
<proteinExistence type="predicted"/>
<evidence type="ECO:0000313" key="1">
    <source>
        <dbReference type="EMBL" id="SJM36032.1"/>
    </source>
</evidence>
<sequence>MRGHATTDTDIRWSWRFDTSGRFAWINVVAWMRTQFIDFVAFFGEKIDSFPHIVPNGPAP</sequence>
<evidence type="ECO:0000313" key="2">
    <source>
        <dbReference type="Proteomes" id="UP000245698"/>
    </source>
</evidence>
<accession>A0A2P9AXU8</accession>
<gene>
    <name evidence="1" type="ORF">BQ8482_910011</name>
</gene>
<name>A0A2P9AXU8_9HYPH</name>